<protein>
    <submittedName>
        <fullName evidence="1">Uncharacterized protein</fullName>
    </submittedName>
</protein>
<keyword evidence="2" id="KW-1185">Reference proteome</keyword>
<dbReference type="Proteomes" id="UP001206924">
    <property type="component" value="Unassembled WGS sequence"/>
</dbReference>
<evidence type="ECO:0000313" key="2">
    <source>
        <dbReference type="Proteomes" id="UP001206924"/>
    </source>
</evidence>
<dbReference type="InterPro" id="IPR035070">
    <property type="entry name" value="Streptogrisin_prodomain"/>
</dbReference>
<evidence type="ECO:0000313" key="1">
    <source>
        <dbReference type="EMBL" id="MCQ1948607.1"/>
    </source>
</evidence>
<dbReference type="EMBL" id="JANFLP010000001">
    <property type="protein sequence ID" value="MCQ1948607.1"/>
    <property type="molecule type" value="Genomic_DNA"/>
</dbReference>
<name>A0ABT1NLL1_9MICC</name>
<gene>
    <name evidence="1" type="ORF">NNX28_01525</name>
</gene>
<dbReference type="RefSeq" id="WP_255864546.1">
    <property type="nucleotide sequence ID" value="NZ_CP104263.1"/>
</dbReference>
<accession>A0ABT1NLL1</accession>
<reference evidence="1 2" key="1">
    <citation type="submission" date="2022-07" db="EMBL/GenBank/DDBJ databases">
        <title>Novel species in genus Arthrobacter.</title>
        <authorList>
            <person name="Liu Y."/>
        </authorList>
    </citation>
    <scope>NUCLEOTIDE SEQUENCE [LARGE SCALE GENOMIC DNA]</scope>
    <source>
        <strain evidence="2">zg-Y859</strain>
    </source>
</reference>
<dbReference type="Gene3D" id="3.30.300.50">
    <property type="match status" value="1"/>
</dbReference>
<proteinExistence type="predicted"/>
<comment type="caution">
    <text evidence="1">The sequence shown here is derived from an EMBL/GenBank/DDBJ whole genome shotgun (WGS) entry which is preliminary data.</text>
</comment>
<organism evidence="1 2">
    <name type="scientific">Arthrobacter jinronghuae</name>
    <dbReference type="NCBI Taxonomy" id="2964609"/>
    <lineage>
        <taxon>Bacteria</taxon>
        <taxon>Bacillati</taxon>
        <taxon>Actinomycetota</taxon>
        <taxon>Actinomycetes</taxon>
        <taxon>Micrococcales</taxon>
        <taxon>Micrococcaceae</taxon>
        <taxon>Arthrobacter</taxon>
    </lineage>
</organism>
<sequence length="140" mass="14681">MNSDGPAAQLLLLHARLRNELGAEYADGWIDRGVLYVAVTGPEAEAKVRDAGAEPVLVAFNADELQQAGSQVQTWLADKPVQDLEVHSISTSGRTGTVTVKVPADQVTALQAAADEQAPAGEISVIVEESVGMTTPMSTK</sequence>